<dbReference type="AlphaFoldDB" id="A0AA39SY55"/>
<evidence type="ECO:0008006" key="3">
    <source>
        <dbReference type="Google" id="ProtNLM"/>
    </source>
</evidence>
<name>A0AA39SY55_ACESA</name>
<protein>
    <recommendedName>
        <fullName evidence="3">DUF4219 domain-containing protein</fullName>
    </recommendedName>
</protein>
<reference evidence="1" key="2">
    <citation type="submission" date="2023-06" db="EMBL/GenBank/DDBJ databases">
        <authorList>
            <person name="Swenson N.G."/>
            <person name="Wegrzyn J.L."/>
            <person name="Mcevoy S.L."/>
        </authorList>
    </citation>
    <scope>NUCLEOTIDE SEQUENCE</scope>
    <source>
        <strain evidence="1">NS2018</strain>
        <tissue evidence="1">Leaf</tissue>
    </source>
</reference>
<evidence type="ECO:0000313" key="2">
    <source>
        <dbReference type="Proteomes" id="UP001168877"/>
    </source>
</evidence>
<proteinExistence type="predicted"/>
<dbReference type="Proteomes" id="UP001168877">
    <property type="component" value="Unassembled WGS sequence"/>
</dbReference>
<gene>
    <name evidence="1" type="ORF">LWI29_012465</name>
</gene>
<evidence type="ECO:0000313" key="1">
    <source>
        <dbReference type="EMBL" id="KAK0607276.1"/>
    </source>
</evidence>
<dbReference type="EMBL" id="JAUESC010000001">
    <property type="protein sequence ID" value="KAK0607276.1"/>
    <property type="molecule type" value="Genomic_DNA"/>
</dbReference>
<organism evidence="1 2">
    <name type="scientific">Acer saccharum</name>
    <name type="common">Sugar maple</name>
    <dbReference type="NCBI Taxonomy" id="4024"/>
    <lineage>
        <taxon>Eukaryota</taxon>
        <taxon>Viridiplantae</taxon>
        <taxon>Streptophyta</taxon>
        <taxon>Embryophyta</taxon>
        <taxon>Tracheophyta</taxon>
        <taxon>Spermatophyta</taxon>
        <taxon>Magnoliopsida</taxon>
        <taxon>eudicotyledons</taxon>
        <taxon>Gunneridae</taxon>
        <taxon>Pentapetalae</taxon>
        <taxon>rosids</taxon>
        <taxon>malvids</taxon>
        <taxon>Sapindales</taxon>
        <taxon>Sapindaceae</taxon>
        <taxon>Hippocastanoideae</taxon>
        <taxon>Acereae</taxon>
        <taxon>Acer</taxon>
    </lineage>
</organism>
<dbReference type="Pfam" id="PF14223">
    <property type="entry name" value="Retrotran_gag_2"/>
    <property type="match status" value="1"/>
</dbReference>
<sequence>MSEFGTSKEGASSMRPPLLKGDNYSSWKGKMESYLLAKDDWVWMVIEDGFTPPTVTAEDGSIVPKPKAQWSTEEFKASKSNNKAMHALLSAMDDSQYKLIQIIKNAHEAWKILEAAHEGTEVVKDSKLQVLQTLFETIMMEEHECLNDFQVKLMDIVNQSHQLGDPYSDRRIKQKIMRSLPPRFESKVTALEENVDFKKMKLSKVIGRLLAYESIKAPTFLSPKKQKGIALKTSKVEKEDEDSDEDVAQMVMRFKKFLRL</sequence>
<accession>A0AA39SY55</accession>
<comment type="caution">
    <text evidence="1">The sequence shown here is derived from an EMBL/GenBank/DDBJ whole genome shotgun (WGS) entry which is preliminary data.</text>
</comment>
<dbReference type="PANTHER" id="PTHR35317">
    <property type="entry name" value="OS04G0629600 PROTEIN"/>
    <property type="match status" value="1"/>
</dbReference>
<keyword evidence="2" id="KW-1185">Reference proteome</keyword>
<reference evidence="1" key="1">
    <citation type="journal article" date="2022" name="Plant J.">
        <title>Strategies of tolerance reflected in two North American maple genomes.</title>
        <authorList>
            <person name="McEvoy S.L."/>
            <person name="Sezen U.U."/>
            <person name="Trouern-Trend A."/>
            <person name="McMahon S.M."/>
            <person name="Schaberg P.G."/>
            <person name="Yang J."/>
            <person name="Wegrzyn J.L."/>
            <person name="Swenson N.G."/>
        </authorList>
    </citation>
    <scope>NUCLEOTIDE SEQUENCE</scope>
    <source>
        <strain evidence="1">NS2018</strain>
    </source>
</reference>
<dbReference type="PANTHER" id="PTHR35317:SF23">
    <property type="entry name" value="OS04G0629600 PROTEIN"/>
    <property type="match status" value="1"/>
</dbReference>